<proteinExistence type="predicted"/>
<protein>
    <submittedName>
        <fullName evidence="1">Uncharacterized protein</fullName>
    </submittedName>
</protein>
<organism evidence="1 2">
    <name type="scientific">Breznakia pachnodae</name>
    <dbReference type="NCBI Taxonomy" id="265178"/>
    <lineage>
        <taxon>Bacteria</taxon>
        <taxon>Bacillati</taxon>
        <taxon>Bacillota</taxon>
        <taxon>Erysipelotrichia</taxon>
        <taxon>Erysipelotrichales</taxon>
        <taxon>Erysipelotrichaceae</taxon>
        <taxon>Breznakia</taxon>
    </lineage>
</organism>
<keyword evidence="2" id="KW-1185">Reference proteome</keyword>
<reference evidence="1 2" key="1">
    <citation type="submission" date="2023-07" db="EMBL/GenBank/DDBJ databases">
        <title>Genomic Encyclopedia of Type Strains, Phase IV (KMG-IV): sequencing the most valuable type-strain genomes for metagenomic binning, comparative biology and taxonomic classification.</title>
        <authorList>
            <person name="Goeker M."/>
        </authorList>
    </citation>
    <scope>NUCLEOTIDE SEQUENCE [LARGE SCALE GENOMIC DNA]</scope>
    <source>
        <strain evidence="1 2">DSM 16784</strain>
    </source>
</reference>
<accession>A0ABU0E347</accession>
<dbReference type="SUPFAM" id="SSF69322">
    <property type="entry name" value="Tricorn protease domain 2"/>
    <property type="match status" value="1"/>
</dbReference>
<dbReference type="Proteomes" id="UP001230220">
    <property type="component" value="Unassembled WGS sequence"/>
</dbReference>
<name>A0ABU0E347_9FIRM</name>
<evidence type="ECO:0000313" key="2">
    <source>
        <dbReference type="Proteomes" id="UP001230220"/>
    </source>
</evidence>
<comment type="caution">
    <text evidence="1">The sequence shown here is derived from an EMBL/GenBank/DDBJ whole genome shotgun (WGS) entry which is preliminary data.</text>
</comment>
<dbReference type="RefSeq" id="WP_307407936.1">
    <property type="nucleotide sequence ID" value="NZ_JAUSUR010000003.1"/>
</dbReference>
<sequence>MDCTITKETIFPIRIELFNNTAIQDFYVFNTRESNCYIVDKDINVISEITFPYKRVGNTAIHKNGELIYISGDDNKLHLYNQSGDEIKNVDGSYIGLYYKDYLYAIRRIDDNHLSIEVFDDNLTSLFTKTIEDELYRSDVSLGTVPNSNEIILELMAGQDGCILYFICYENNDISMKRLRNECYVCPTFNNNDSTKFVCIDNDDLTINLFDKTSLNKISTYSFDEDSDFGYSLAFIDDTHLIIQQDESYFNLDTTTMKIESELTTKNNSSINISDMSYFCLYGKAIVGYFDHEEGCKIAIINIQE</sequence>
<dbReference type="EMBL" id="JAUSUR010000003">
    <property type="protein sequence ID" value="MDQ0361317.1"/>
    <property type="molecule type" value="Genomic_DNA"/>
</dbReference>
<gene>
    <name evidence="1" type="ORF">J2S15_002064</name>
</gene>
<evidence type="ECO:0000313" key="1">
    <source>
        <dbReference type="EMBL" id="MDQ0361317.1"/>
    </source>
</evidence>